<dbReference type="EMBL" id="JADFFL010000008">
    <property type="protein sequence ID" value="MBE9663878.1"/>
    <property type="molecule type" value="Genomic_DNA"/>
</dbReference>
<comment type="similarity">
    <text evidence="1">Belongs to the DinB family.</text>
</comment>
<evidence type="ECO:0000313" key="5">
    <source>
        <dbReference type="Proteomes" id="UP000622475"/>
    </source>
</evidence>
<dbReference type="AlphaFoldDB" id="A0A929L1H3"/>
<dbReference type="SUPFAM" id="SSF109854">
    <property type="entry name" value="DinB/YfiT-like putative metalloenzymes"/>
    <property type="match status" value="1"/>
</dbReference>
<reference evidence="4" key="1">
    <citation type="submission" date="2020-10" db="EMBL/GenBank/DDBJ databases">
        <title>Mucilaginibacter mali sp. nov., isolated from rhizosphere soil of apple orchard.</title>
        <authorList>
            <person name="Lee J.-S."/>
            <person name="Kim H.S."/>
            <person name="Kim J.-S."/>
        </authorList>
    </citation>
    <scope>NUCLEOTIDE SEQUENCE</scope>
    <source>
        <strain evidence="4">KCTC 22746</strain>
    </source>
</reference>
<dbReference type="Pfam" id="PF05163">
    <property type="entry name" value="DinB"/>
    <property type="match status" value="1"/>
</dbReference>
<sequence>MKLLAFLKKNLIEEAAETRKMLATVKDEDFAWQPHPKSMTIARLVSHLADIGGWIHMTLTTNELDFAQGFTERPVANVADALELFDANVAKSLVELEKATEEFLDIPWTMRNGEMIYFTDSKAGVIHMSMGQMIHHRAQLGVFLRLLDVAIPGPYGPSADEMALFGLEETEA</sequence>
<evidence type="ECO:0000256" key="1">
    <source>
        <dbReference type="ARBA" id="ARBA00008635"/>
    </source>
</evidence>
<organism evidence="4 5">
    <name type="scientific">Mucilaginibacter myungsuensis</name>
    <dbReference type="NCBI Taxonomy" id="649104"/>
    <lineage>
        <taxon>Bacteria</taxon>
        <taxon>Pseudomonadati</taxon>
        <taxon>Bacteroidota</taxon>
        <taxon>Sphingobacteriia</taxon>
        <taxon>Sphingobacteriales</taxon>
        <taxon>Sphingobacteriaceae</taxon>
        <taxon>Mucilaginibacter</taxon>
    </lineage>
</organism>
<dbReference type="InterPro" id="IPR007837">
    <property type="entry name" value="DinB"/>
</dbReference>
<evidence type="ECO:0000313" key="4">
    <source>
        <dbReference type="EMBL" id="MBE9663878.1"/>
    </source>
</evidence>
<keyword evidence="2 3" id="KW-0479">Metal-binding</keyword>
<comment type="caution">
    <text evidence="4">The sequence shown here is derived from an EMBL/GenBank/DDBJ whole genome shotgun (WGS) entry which is preliminary data.</text>
</comment>
<dbReference type="InterPro" id="IPR034660">
    <property type="entry name" value="DinB/YfiT-like"/>
</dbReference>
<name>A0A929L1H3_9SPHI</name>
<evidence type="ECO:0000256" key="2">
    <source>
        <dbReference type="ARBA" id="ARBA00022723"/>
    </source>
</evidence>
<accession>A0A929L1H3</accession>
<dbReference type="Proteomes" id="UP000622475">
    <property type="component" value="Unassembled WGS sequence"/>
</dbReference>
<keyword evidence="5" id="KW-1185">Reference proteome</keyword>
<gene>
    <name evidence="4" type="ORF">IRJ16_18490</name>
</gene>
<evidence type="ECO:0000256" key="3">
    <source>
        <dbReference type="PIRSR" id="PIRSR607837-1"/>
    </source>
</evidence>
<protein>
    <submittedName>
        <fullName evidence="4">DinB family protein</fullName>
    </submittedName>
</protein>
<feature type="binding site" evidence="3">
    <location>
        <position position="136"/>
    </location>
    <ligand>
        <name>a divalent metal cation</name>
        <dbReference type="ChEBI" id="CHEBI:60240"/>
    </ligand>
</feature>
<feature type="binding site" evidence="3">
    <location>
        <position position="47"/>
    </location>
    <ligand>
        <name>a divalent metal cation</name>
        <dbReference type="ChEBI" id="CHEBI:60240"/>
    </ligand>
</feature>
<dbReference type="Gene3D" id="1.20.120.450">
    <property type="entry name" value="dinb family like domain"/>
    <property type="match status" value="1"/>
</dbReference>
<dbReference type="GO" id="GO:0046872">
    <property type="term" value="F:metal ion binding"/>
    <property type="evidence" value="ECO:0007669"/>
    <property type="project" value="UniProtKB-KW"/>
</dbReference>
<dbReference type="RefSeq" id="WP_194113127.1">
    <property type="nucleotide sequence ID" value="NZ_JADFFL010000008.1"/>
</dbReference>
<proteinExistence type="inferred from homology"/>